<gene>
    <name evidence="2" type="ORF">SMD44_00311</name>
</gene>
<evidence type="ECO:0000313" key="3">
    <source>
        <dbReference type="Proteomes" id="UP000195880"/>
    </source>
</evidence>
<evidence type="ECO:0000313" key="2">
    <source>
        <dbReference type="EMBL" id="ARX80913.1"/>
    </source>
</evidence>
<accession>A0A1Z1W3B5</accession>
<dbReference type="KEGG" id="salf:SMD44_00311"/>
<keyword evidence="3" id="KW-1185">Reference proteome</keyword>
<organism evidence="2 3">
    <name type="scientific">Streptomyces alboflavus</name>
    <dbReference type="NCBI Taxonomy" id="67267"/>
    <lineage>
        <taxon>Bacteria</taxon>
        <taxon>Bacillati</taxon>
        <taxon>Actinomycetota</taxon>
        <taxon>Actinomycetes</taxon>
        <taxon>Kitasatosporales</taxon>
        <taxon>Streptomycetaceae</taxon>
        <taxon>Streptomyces</taxon>
    </lineage>
</organism>
<dbReference type="EMBL" id="CP021748">
    <property type="protein sequence ID" value="ARX80913.1"/>
    <property type="molecule type" value="Genomic_DNA"/>
</dbReference>
<dbReference type="AlphaFoldDB" id="A0A1Z1W3B5"/>
<name>A0A1Z1W3B5_9ACTN</name>
<sequence>MDFPQALGPTMAVKAPSGTSRLSRVDTTRSP</sequence>
<dbReference type="Proteomes" id="UP000195880">
    <property type="component" value="Chromosome"/>
</dbReference>
<proteinExistence type="predicted"/>
<reference evidence="2 3" key="1">
    <citation type="submission" date="2017-05" db="EMBL/GenBank/DDBJ databases">
        <title>Streptomyces alboflavus Genome sequencing and assembly.</title>
        <authorList>
            <person name="Wang Y."/>
            <person name="Du B."/>
            <person name="Ding Y."/>
            <person name="Liu H."/>
            <person name="Hou Q."/>
            <person name="Liu K."/>
            <person name="Wang C."/>
            <person name="Yao L."/>
        </authorList>
    </citation>
    <scope>NUCLEOTIDE SEQUENCE [LARGE SCALE GENOMIC DNA]</scope>
    <source>
        <strain evidence="2 3">MDJK44</strain>
    </source>
</reference>
<evidence type="ECO:0000256" key="1">
    <source>
        <dbReference type="SAM" id="MobiDB-lite"/>
    </source>
</evidence>
<protein>
    <submittedName>
        <fullName evidence="2">Uncharacterized protein</fullName>
    </submittedName>
</protein>
<feature type="region of interest" description="Disordered" evidence="1">
    <location>
        <begin position="1"/>
        <end position="31"/>
    </location>
</feature>